<protein>
    <submittedName>
        <fullName evidence="1">Uncharacterized protein</fullName>
    </submittedName>
</protein>
<evidence type="ECO:0000313" key="2">
    <source>
        <dbReference type="Proteomes" id="UP001060085"/>
    </source>
</evidence>
<dbReference type="Proteomes" id="UP001060085">
    <property type="component" value="Linkage Group LG02"/>
</dbReference>
<dbReference type="EMBL" id="CM044702">
    <property type="protein sequence ID" value="KAI5674932.1"/>
    <property type="molecule type" value="Genomic_DNA"/>
</dbReference>
<accession>A0ACC0BQJ3</accession>
<gene>
    <name evidence="1" type="ORF">M9H77_05882</name>
</gene>
<sequence length="424" mass="48158">MESKMIEKVSKTFIKPSSPTPQSLRLYNLSSYDQILFTDYGSMAYFFLNHPNHHIEISKIRHQLHDSLSKTLIHYYPFAGRLVKNDYIDCSDQGIEFLEVRIHCPILDILKKNTKSYSIGLVFPREMVPKNANQESLVAVQLSHFDCGGIAIGVCLSSKIADGSAATTFMEDWANLSRLSSHVPSPILPSDSHFPRKDGTFPLPFFDYKNCVTRKFIFPAKEIEKLKLKANESGIDQPTRVEVLSALLYGCAMEATKSTITGGGTSVILEAINLRPFLGLPQNTLGNIYSFYFCINKDEEEGIEFPALVRQLREAKLKFKNLPREKLSYESQMMELEKCLKEVKNSSTSNIDVYYFSSFSRLGINKVDFGWGKAEWTTMLQTQSQEMYLFGSIDGNGLEALVTLEEEKMSLFEKNQHLLPFICF</sequence>
<keyword evidence="2" id="KW-1185">Reference proteome</keyword>
<reference evidence="2" key="1">
    <citation type="journal article" date="2023" name="Nat. Plants">
        <title>Single-cell RNA sequencing provides a high-resolution roadmap for understanding the multicellular compartmentation of specialized metabolism.</title>
        <authorList>
            <person name="Sun S."/>
            <person name="Shen X."/>
            <person name="Li Y."/>
            <person name="Li Y."/>
            <person name="Wang S."/>
            <person name="Li R."/>
            <person name="Zhang H."/>
            <person name="Shen G."/>
            <person name="Guo B."/>
            <person name="Wei J."/>
            <person name="Xu J."/>
            <person name="St-Pierre B."/>
            <person name="Chen S."/>
            <person name="Sun C."/>
        </authorList>
    </citation>
    <scope>NUCLEOTIDE SEQUENCE [LARGE SCALE GENOMIC DNA]</scope>
</reference>
<comment type="caution">
    <text evidence="1">The sequence shown here is derived from an EMBL/GenBank/DDBJ whole genome shotgun (WGS) entry which is preliminary data.</text>
</comment>
<evidence type="ECO:0000313" key="1">
    <source>
        <dbReference type="EMBL" id="KAI5674932.1"/>
    </source>
</evidence>
<organism evidence="1 2">
    <name type="scientific">Catharanthus roseus</name>
    <name type="common">Madagascar periwinkle</name>
    <name type="synonym">Vinca rosea</name>
    <dbReference type="NCBI Taxonomy" id="4058"/>
    <lineage>
        <taxon>Eukaryota</taxon>
        <taxon>Viridiplantae</taxon>
        <taxon>Streptophyta</taxon>
        <taxon>Embryophyta</taxon>
        <taxon>Tracheophyta</taxon>
        <taxon>Spermatophyta</taxon>
        <taxon>Magnoliopsida</taxon>
        <taxon>eudicotyledons</taxon>
        <taxon>Gunneridae</taxon>
        <taxon>Pentapetalae</taxon>
        <taxon>asterids</taxon>
        <taxon>lamiids</taxon>
        <taxon>Gentianales</taxon>
        <taxon>Apocynaceae</taxon>
        <taxon>Rauvolfioideae</taxon>
        <taxon>Vinceae</taxon>
        <taxon>Catharanthinae</taxon>
        <taxon>Catharanthus</taxon>
    </lineage>
</organism>
<proteinExistence type="predicted"/>
<name>A0ACC0BQJ3_CATRO</name>